<dbReference type="AlphaFoldDB" id="A0A923TD33"/>
<evidence type="ECO:0000313" key="1">
    <source>
        <dbReference type="EMBL" id="MBC6994392.1"/>
    </source>
</evidence>
<dbReference type="InterPro" id="IPR009282">
    <property type="entry name" value="DUF937"/>
</dbReference>
<dbReference type="EMBL" id="JACSIT010000098">
    <property type="protein sequence ID" value="MBC6994392.1"/>
    <property type="molecule type" value="Genomic_DNA"/>
</dbReference>
<name>A0A923TD33_9BACT</name>
<protein>
    <submittedName>
        <fullName evidence="1">DUF937 domain-containing protein</fullName>
    </submittedName>
</protein>
<accession>A0A923TD33</accession>
<sequence length="270" mass="26659">MDLTQLLQQQLSQQLTGGFIDQISNQLGGVDKRQTATATSAILSTLMGALARNASTPDGAAALSNALEKDHDGSLLDNLGGLLGGASGGGQAGGLGGLLGSVLSSAASGNRGGAGGGLGGMLGGLLGGAMGGGQGQQPEIPPQFRRTLNGGGILDHILGEQKEQTMQEVSKTSGLSLDKIGPLMTILAPIVMGMLGKTKREAGLDASGLGGLLTDFMLKPGATNPSTGTSSGGGFLGNVAGQLLDQNGDGSAVDDIIGMGTKMLGGFFKR</sequence>
<dbReference type="RefSeq" id="WP_187466468.1">
    <property type="nucleotide sequence ID" value="NZ_JACSIT010000098.1"/>
</dbReference>
<comment type="caution">
    <text evidence="1">The sequence shown here is derived from an EMBL/GenBank/DDBJ whole genome shotgun (WGS) entry which is preliminary data.</text>
</comment>
<evidence type="ECO:0000313" key="2">
    <source>
        <dbReference type="Proteomes" id="UP000650081"/>
    </source>
</evidence>
<dbReference type="Proteomes" id="UP000650081">
    <property type="component" value="Unassembled WGS sequence"/>
</dbReference>
<reference evidence="1" key="1">
    <citation type="submission" date="2020-08" db="EMBL/GenBank/DDBJ databases">
        <title>Lewinella bacteria from marine environments.</title>
        <authorList>
            <person name="Zhong Y."/>
        </authorList>
    </citation>
    <scope>NUCLEOTIDE SEQUENCE</scope>
    <source>
        <strain evidence="1">KCTC 42187</strain>
    </source>
</reference>
<gene>
    <name evidence="1" type="ORF">H9S92_09470</name>
</gene>
<dbReference type="Pfam" id="PF06078">
    <property type="entry name" value="DUF937"/>
    <property type="match status" value="2"/>
</dbReference>
<proteinExistence type="predicted"/>
<keyword evidence="2" id="KW-1185">Reference proteome</keyword>
<organism evidence="1 2">
    <name type="scientific">Neolewinella lacunae</name>
    <dbReference type="NCBI Taxonomy" id="1517758"/>
    <lineage>
        <taxon>Bacteria</taxon>
        <taxon>Pseudomonadati</taxon>
        <taxon>Bacteroidota</taxon>
        <taxon>Saprospiria</taxon>
        <taxon>Saprospirales</taxon>
        <taxon>Lewinellaceae</taxon>
        <taxon>Neolewinella</taxon>
    </lineage>
</organism>